<dbReference type="CDD" id="cd02976">
    <property type="entry name" value="NrdH"/>
    <property type="match status" value="1"/>
</dbReference>
<dbReference type="Proteomes" id="UP000569951">
    <property type="component" value="Unassembled WGS sequence"/>
</dbReference>
<dbReference type="Pfam" id="PF05768">
    <property type="entry name" value="Glrx-like"/>
    <property type="match status" value="1"/>
</dbReference>
<dbReference type="SUPFAM" id="SSF52833">
    <property type="entry name" value="Thioredoxin-like"/>
    <property type="match status" value="1"/>
</dbReference>
<organism evidence="1 2">
    <name type="scientific">Deinobacterium chartae</name>
    <dbReference type="NCBI Taxonomy" id="521158"/>
    <lineage>
        <taxon>Bacteria</taxon>
        <taxon>Thermotogati</taxon>
        <taxon>Deinococcota</taxon>
        <taxon>Deinococci</taxon>
        <taxon>Deinococcales</taxon>
        <taxon>Deinococcaceae</taxon>
        <taxon>Deinobacterium</taxon>
    </lineage>
</organism>
<sequence>MSDGEYRLYSRPGCHLCEQAEALLRDLGLEFTVVDISNDADLEAAFGWDIPVLTHGNQVLLKGIFNRVRLERAGLTFSSVRR</sequence>
<dbReference type="RefSeq" id="WP_183988386.1">
    <property type="nucleotide sequence ID" value="NZ_JACHHG010000013.1"/>
</dbReference>
<comment type="caution">
    <text evidence="1">The sequence shown here is derived from an EMBL/GenBank/DDBJ whole genome shotgun (WGS) entry which is preliminary data.</text>
</comment>
<dbReference type="EMBL" id="JACHHG010000013">
    <property type="protein sequence ID" value="MBB6099643.1"/>
    <property type="molecule type" value="Genomic_DNA"/>
</dbReference>
<evidence type="ECO:0008006" key="3">
    <source>
        <dbReference type="Google" id="ProtNLM"/>
    </source>
</evidence>
<dbReference type="InterPro" id="IPR008554">
    <property type="entry name" value="Glutaredoxin-like"/>
</dbReference>
<dbReference type="InterPro" id="IPR036249">
    <property type="entry name" value="Thioredoxin-like_sf"/>
</dbReference>
<dbReference type="Gene3D" id="3.40.30.10">
    <property type="entry name" value="Glutaredoxin"/>
    <property type="match status" value="1"/>
</dbReference>
<accession>A0A841I2Y9</accession>
<proteinExistence type="predicted"/>
<gene>
    <name evidence="1" type="ORF">HNR42_003096</name>
</gene>
<evidence type="ECO:0000313" key="2">
    <source>
        <dbReference type="Proteomes" id="UP000569951"/>
    </source>
</evidence>
<name>A0A841I2Y9_9DEIO</name>
<protein>
    <recommendedName>
        <fullName evidence="3">Glutaredoxin</fullName>
    </recommendedName>
</protein>
<dbReference type="AlphaFoldDB" id="A0A841I2Y9"/>
<keyword evidence="2" id="KW-1185">Reference proteome</keyword>
<evidence type="ECO:0000313" key="1">
    <source>
        <dbReference type="EMBL" id="MBB6099643.1"/>
    </source>
</evidence>
<reference evidence="1 2" key="1">
    <citation type="submission" date="2020-08" db="EMBL/GenBank/DDBJ databases">
        <title>Genomic Encyclopedia of Type Strains, Phase IV (KMG-IV): sequencing the most valuable type-strain genomes for metagenomic binning, comparative biology and taxonomic classification.</title>
        <authorList>
            <person name="Goeker M."/>
        </authorList>
    </citation>
    <scope>NUCLEOTIDE SEQUENCE [LARGE SCALE GENOMIC DNA]</scope>
    <source>
        <strain evidence="1 2">DSM 21458</strain>
    </source>
</reference>